<evidence type="ECO:0000256" key="3">
    <source>
        <dbReference type="RuleBase" id="RU000363"/>
    </source>
</evidence>
<feature type="domain" description="Ketoreductase" evidence="5">
    <location>
        <begin position="7"/>
        <end position="190"/>
    </location>
</feature>
<dbReference type="AlphaFoldDB" id="A0A1M5UR79"/>
<protein>
    <submittedName>
        <fullName evidence="6">Short-chain dehydrogenase</fullName>
    </submittedName>
</protein>
<dbReference type="Gene3D" id="3.40.50.720">
    <property type="entry name" value="NAD(P)-binding Rossmann-like Domain"/>
    <property type="match status" value="1"/>
</dbReference>
<proteinExistence type="inferred from homology"/>
<dbReference type="SMART" id="SM00822">
    <property type="entry name" value="PKS_KR"/>
    <property type="match status" value="1"/>
</dbReference>
<evidence type="ECO:0000256" key="1">
    <source>
        <dbReference type="ARBA" id="ARBA00006484"/>
    </source>
</evidence>
<sequence length="297" mass="32618">MKILRGRTAFVTGAASGIGRAIATALAREGVNLVITDRDAEGLVLTRQEAEHEGVRVRSITCDLGQSELIAEMLDRVVLDGPLHILVNCAGLAFYGQQRSMSDADWRNIIAVNLMAPMQITTRLIPALSHVDEAHIVNMASFLGLVPTRRLAAYQASKYGLVGFTLALRNDYHRKNFGVSVVCPGFVKTPMLAQTGQSETPAWGPKIPAWLCTTPEHIAQVTIRAIKRDKGLVVITAFAHAMWRLNRFLPGLVDFLNREGWRSRGPILPDNDTNRLAQRSSEAPAGPLQVADEREHK</sequence>
<evidence type="ECO:0000256" key="2">
    <source>
        <dbReference type="ARBA" id="ARBA00023002"/>
    </source>
</evidence>
<keyword evidence="2" id="KW-0560">Oxidoreductase</keyword>
<dbReference type="InterPro" id="IPR036291">
    <property type="entry name" value="NAD(P)-bd_dom_sf"/>
</dbReference>
<dbReference type="CDD" id="cd05233">
    <property type="entry name" value="SDR_c"/>
    <property type="match status" value="1"/>
</dbReference>
<reference evidence="6 7" key="1">
    <citation type="submission" date="2016-11" db="EMBL/GenBank/DDBJ databases">
        <authorList>
            <person name="Jaros S."/>
            <person name="Januszkiewicz K."/>
            <person name="Wedrychowicz H."/>
        </authorList>
    </citation>
    <scope>NUCLEOTIDE SEQUENCE [LARGE SCALE GENOMIC DNA]</scope>
    <source>
        <strain evidence="6 7">GAS138</strain>
    </source>
</reference>
<gene>
    <name evidence="6" type="ORF">SAMN05443248_5555</name>
</gene>
<dbReference type="OrthoDB" id="9793825at2"/>
<dbReference type="GO" id="GO:0016491">
    <property type="term" value="F:oxidoreductase activity"/>
    <property type="evidence" value="ECO:0007669"/>
    <property type="project" value="UniProtKB-KW"/>
</dbReference>
<dbReference type="PANTHER" id="PTHR44196:SF1">
    <property type="entry name" value="DEHYDROGENASE_REDUCTASE SDR FAMILY MEMBER 7B"/>
    <property type="match status" value="1"/>
</dbReference>
<dbReference type="InterPro" id="IPR002347">
    <property type="entry name" value="SDR_fam"/>
</dbReference>
<dbReference type="SUPFAM" id="SSF51735">
    <property type="entry name" value="NAD(P)-binding Rossmann-fold domains"/>
    <property type="match status" value="1"/>
</dbReference>
<accession>A0A1M5UR79</accession>
<evidence type="ECO:0000313" key="7">
    <source>
        <dbReference type="Proteomes" id="UP000189796"/>
    </source>
</evidence>
<name>A0A1M5UR79_9BRAD</name>
<organism evidence="6 7">
    <name type="scientific">Bradyrhizobium erythrophlei</name>
    <dbReference type="NCBI Taxonomy" id="1437360"/>
    <lineage>
        <taxon>Bacteria</taxon>
        <taxon>Pseudomonadati</taxon>
        <taxon>Pseudomonadota</taxon>
        <taxon>Alphaproteobacteria</taxon>
        <taxon>Hyphomicrobiales</taxon>
        <taxon>Nitrobacteraceae</taxon>
        <taxon>Bradyrhizobium</taxon>
    </lineage>
</organism>
<evidence type="ECO:0000313" key="6">
    <source>
        <dbReference type="EMBL" id="SHH65436.1"/>
    </source>
</evidence>
<dbReference type="PRINTS" id="PR00080">
    <property type="entry name" value="SDRFAMILY"/>
</dbReference>
<dbReference type="InterPro" id="IPR057326">
    <property type="entry name" value="KR_dom"/>
</dbReference>
<dbReference type="Proteomes" id="UP000189796">
    <property type="component" value="Chromosome I"/>
</dbReference>
<dbReference type="Pfam" id="PF00106">
    <property type="entry name" value="adh_short"/>
    <property type="match status" value="1"/>
</dbReference>
<dbReference type="PRINTS" id="PR00081">
    <property type="entry name" value="GDHRDH"/>
</dbReference>
<evidence type="ECO:0000259" key="5">
    <source>
        <dbReference type="SMART" id="SM00822"/>
    </source>
</evidence>
<evidence type="ECO:0000256" key="4">
    <source>
        <dbReference type="SAM" id="MobiDB-lite"/>
    </source>
</evidence>
<dbReference type="RefSeq" id="WP_079604144.1">
    <property type="nucleotide sequence ID" value="NZ_LT670817.1"/>
</dbReference>
<comment type="similarity">
    <text evidence="1 3">Belongs to the short-chain dehydrogenases/reductases (SDR) family.</text>
</comment>
<feature type="region of interest" description="Disordered" evidence="4">
    <location>
        <begin position="267"/>
        <end position="297"/>
    </location>
</feature>
<dbReference type="PANTHER" id="PTHR44196">
    <property type="entry name" value="DEHYDROGENASE/REDUCTASE SDR FAMILY MEMBER 7B"/>
    <property type="match status" value="1"/>
</dbReference>
<dbReference type="GO" id="GO:0016020">
    <property type="term" value="C:membrane"/>
    <property type="evidence" value="ECO:0007669"/>
    <property type="project" value="TreeGrafter"/>
</dbReference>
<dbReference type="EMBL" id="LT670817">
    <property type="protein sequence ID" value="SHH65436.1"/>
    <property type="molecule type" value="Genomic_DNA"/>
</dbReference>